<feature type="domain" description="UDP-3-O-[3-hydroxymyristoyl] glucosamine N-acyltransferase non-repeat region" evidence="7">
    <location>
        <begin position="27"/>
        <end position="91"/>
    </location>
</feature>
<keyword evidence="5" id="KW-0443">Lipid metabolism</keyword>
<dbReference type="InterPro" id="IPR011004">
    <property type="entry name" value="Trimer_LpxA-like_sf"/>
</dbReference>
<evidence type="ECO:0000256" key="4">
    <source>
        <dbReference type="ARBA" id="ARBA00022737"/>
    </source>
</evidence>
<dbReference type="Gene3D" id="2.160.10.10">
    <property type="entry name" value="Hexapeptide repeat proteins"/>
    <property type="match status" value="1"/>
</dbReference>
<evidence type="ECO:0000259" key="7">
    <source>
        <dbReference type="Pfam" id="PF04613"/>
    </source>
</evidence>
<dbReference type="InterPro" id="IPR001451">
    <property type="entry name" value="Hexapep"/>
</dbReference>
<dbReference type="GO" id="GO:0103118">
    <property type="term" value="F:UDP-3-O-[(3R)-3-hydroxyacyl]-glucosamine N-acyltransferase activity"/>
    <property type="evidence" value="ECO:0007669"/>
    <property type="project" value="UniProtKB-EC"/>
</dbReference>
<keyword evidence="6 8" id="KW-0012">Acyltransferase</keyword>
<dbReference type="EMBL" id="VLPL01000012">
    <property type="protein sequence ID" value="TSJ39050.1"/>
    <property type="molecule type" value="Genomic_DNA"/>
</dbReference>
<dbReference type="Pfam" id="PF04613">
    <property type="entry name" value="LpxD"/>
    <property type="match status" value="1"/>
</dbReference>
<keyword evidence="2" id="KW-0441">Lipid A biosynthesis</keyword>
<reference evidence="8 9" key="1">
    <citation type="submission" date="2019-07" db="EMBL/GenBank/DDBJ databases">
        <authorList>
            <person name="Huq M.A."/>
        </authorList>
    </citation>
    <scope>NUCLEOTIDE SEQUENCE [LARGE SCALE GENOMIC DNA]</scope>
    <source>
        <strain evidence="8 9">MAH-3</strain>
    </source>
</reference>
<keyword evidence="3 8" id="KW-0808">Transferase</keyword>
<dbReference type="Gene3D" id="3.40.1390.10">
    <property type="entry name" value="MurE/MurF, N-terminal domain"/>
    <property type="match status" value="1"/>
</dbReference>
<dbReference type="Proteomes" id="UP000316008">
    <property type="component" value="Unassembled WGS sequence"/>
</dbReference>
<keyword evidence="4" id="KW-0677">Repeat</keyword>
<dbReference type="InterPro" id="IPR020573">
    <property type="entry name" value="UDP_GlcNAc_AcTrfase_non-rep"/>
</dbReference>
<evidence type="ECO:0000256" key="6">
    <source>
        <dbReference type="ARBA" id="ARBA00023315"/>
    </source>
</evidence>
<dbReference type="InterPro" id="IPR007691">
    <property type="entry name" value="LpxD"/>
</dbReference>
<dbReference type="SUPFAM" id="SSF51161">
    <property type="entry name" value="Trimeric LpxA-like enzymes"/>
    <property type="match status" value="1"/>
</dbReference>
<dbReference type="EC" id="2.3.1.191" evidence="8"/>
<dbReference type="NCBIfam" id="NF002060">
    <property type="entry name" value="PRK00892.1"/>
    <property type="match status" value="1"/>
</dbReference>
<dbReference type="RefSeq" id="WP_144334589.1">
    <property type="nucleotide sequence ID" value="NZ_VLPL01000012.1"/>
</dbReference>
<sequence length="308" mass="32981">MKIGSIHTVGAIAQFLGRAVIGDDTLIVTGINEIHRVEPGDLVFVDHPKYYDKALNSAASFILIDREVPIPEGKALIISPVPFDDYNKLTKKFSPYRPQMSMTGENCRIADSAHLSPNCFIGHDVIIGENVTIHPGAYIGDGTVIEENVIIGPNAVIGHYAFYYKKKPGGYDRMHSCGFVYIEKNVEIGAGSTIDAGVSAITRIGEGTKIDNLVQVGHDTIIGKNCLFASQVGIAGCCIIGDNVTLWGQVGCASGITIGDNVVVLAQSGIGKDLEPGKVYFGSPCDEAKLKMRELIVLKNLSESSSKK</sequence>
<dbReference type="GO" id="GO:0016410">
    <property type="term" value="F:N-acyltransferase activity"/>
    <property type="evidence" value="ECO:0007669"/>
    <property type="project" value="InterPro"/>
</dbReference>
<dbReference type="GO" id="GO:0009245">
    <property type="term" value="P:lipid A biosynthetic process"/>
    <property type="evidence" value="ECO:0007669"/>
    <property type="project" value="UniProtKB-KW"/>
</dbReference>
<keyword evidence="9" id="KW-1185">Reference proteome</keyword>
<evidence type="ECO:0000256" key="3">
    <source>
        <dbReference type="ARBA" id="ARBA00022679"/>
    </source>
</evidence>
<keyword evidence="1" id="KW-0444">Lipid biosynthesis</keyword>
<evidence type="ECO:0000256" key="2">
    <source>
        <dbReference type="ARBA" id="ARBA00022556"/>
    </source>
</evidence>
<dbReference type="CDD" id="cd03352">
    <property type="entry name" value="LbH_LpxD"/>
    <property type="match status" value="1"/>
</dbReference>
<dbReference type="OrthoDB" id="9784739at2"/>
<comment type="caution">
    <text evidence="8">The sequence shown here is derived from an EMBL/GenBank/DDBJ whole genome shotgun (WGS) entry which is preliminary data.</text>
</comment>
<dbReference type="Pfam" id="PF14602">
    <property type="entry name" value="Hexapep_2"/>
    <property type="match status" value="1"/>
</dbReference>
<name>A0A556MGN6_9FLAO</name>
<dbReference type="PANTHER" id="PTHR43378:SF2">
    <property type="entry name" value="UDP-3-O-ACYLGLUCOSAMINE N-ACYLTRANSFERASE 1, MITOCHONDRIAL-RELATED"/>
    <property type="match status" value="1"/>
</dbReference>
<dbReference type="AlphaFoldDB" id="A0A556MGN6"/>
<proteinExistence type="predicted"/>
<gene>
    <name evidence="8" type="ORF">FO442_17905</name>
</gene>
<dbReference type="Pfam" id="PF00132">
    <property type="entry name" value="Hexapep"/>
    <property type="match status" value="2"/>
</dbReference>
<evidence type="ECO:0000313" key="9">
    <source>
        <dbReference type="Proteomes" id="UP000316008"/>
    </source>
</evidence>
<evidence type="ECO:0000313" key="8">
    <source>
        <dbReference type="EMBL" id="TSJ39050.1"/>
    </source>
</evidence>
<evidence type="ECO:0000256" key="5">
    <source>
        <dbReference type="ARBA" id="ARBA00023098"/>
    </source>
</evidence>
<dbReference type="PANTHER" id="PTHR43378">
    <property type="entry name" value="UDP-3-O-ACYLGLUCOSAMINE N-ACYLTRANSFERASE"/>
    <property type="match status" value="1"/>
</dbReference>
<organism evidence="8 9">
    <name type="scientific">Fluviicola chungangensis</name>
    <dbReference type="NCBI Taxonomy" id="2597671"/>
    <lineage>
        <taxon>Bacteria</taxon>
        <taxon>Pseudomonadati</taxon>
        <taxon>Bacteroidota</taxon>
        <taxon>Flavobacteriia</taxon>
        <taxon>Flavobacteriales</taxon>
        <taxon>Crocinitomicaceae</taxon>
        <taxon>Fluviicola</taxon>
    </lineage>
</organism>
<accession>A0A556MGN6</accession>
<protein>
    <submittedName>
        <fullName evidence="8">UDP-3-O-(3-hydroxymyristoyl)glucosamine N-acyltransferase</fullName>
        <ecNumber evidence="8">2.3.1.191</ecNumber>
    </submittedName>
</protein>
<evidence type="ECO:0000256" key="1">
    <source>
        <dbReference type="ARBA" id="ARBA00022516"/>
    </source>
</evidence>
<dbReference type="GO" id="GO:0016020">
    <property type="term" value="C:membrane"/>
    <property type="evidence" value="ECO:0007669"/>
    <property type="project" value="GOC"/>
</dbReference>